<dbReference type="AlphaFoldDB" id="A0A1I5DQ14"/>
<dbReference type="Proteomes" id="UP000198806">
    <property type="component" value="Unassembled WGS sequence"/>
</dbReference>
<dbReference type="STRING" id="1527.SAMN04489757_106132"/>
<reference evidence="1 2" key="1">
    <citation type="submission" date="2016-10" db="EMBL/GenBank/DDBJ databases">
        <authorList>
            <person name="de Groot N.N."/>
        </authorList>
    </citation>
    <scope>NUCLEOTIDE SEQUENCE [LARGE SCALE GENOMIC DNA]</scope>
    <source>
        <strain evidence="1 2">DSM 1283</strain>
    </source>
</reference>
<gene>
    <name evidence="1" type="ORF">SAMN04489757_106132</name>
</gene>
<proteinExistence type="predicted"/>
<dbReference type="EMBL" id="FOWD01000006">
    <property type="protein sequence ID" value="SFO01333.1"/>
    <property type="molecule type" value="Genomic_DNA"/>
</dbReference>
<protein>
    <submittedName>
        <fullName evidence="1">Uncharacterized protein</fullName>
    </submittedName>
</protein>
<name>A0A1I5DQ14_9FIRM</name>
<evidence type="ECO:0000313" key="2">
    <source>
        <dbReference type="Proteomes" id="UP000198806"/>
    </source>
</evidence>
<organism evidence="1 2">
    <name type="scientific">Anaerocolumna aminovalerica</name>
    <dbReference type="NCBI Taxonomy" id="1527"/>
    <lineage>
        <taxon>Bacteria</taxon>
        <taxon>Bacillati</taxon>
        <taxon>Bacillota</taxon>
        <taxon>Clostridia</taxon>
        <taxon>Lachnospirales</taxon>
        <taxon>Lachnospiraceae</taxon>
        <taxon>Anaerocolumna</taxon>
    </lineage>
</organism>
<accession>A0A1I5DQ14</accession>
<keyword evidence="2" id="KW-1185">Reference proteome</keyword>
<evidence type="ECO:0000313" key="1">
    <source>
        <dbReference type="EMBL" id="SFO01333.1"/>
    </source>
</evidence>
<sequence>MRLAGKLQLKKRIDQGDYDRNGKVSHVPYGG</sequence>